<evidence type="ECO:0000256" key="1">
    <source>
        <dbReference type="ARBA" id="ARBA00004141"/>
    </source>
</evidence>
<dbReference type="InterPro" id="IPR000620">
    <property type="entry name" value="EamA_dom"/>
</dbReference>
<evidence type="ECO:0000256" key="3">
    <source>
        <dbReference type="ARBA" id="ARBA00022692"/>
    </source>
</evidence>
<dbReference type="InterPro" id="IPR050638">
    <property type="entry name" value="AA-Vitamin_Transporters"/>
</dbReference>
<keyword evidence="5 6" id="KW-0472">Membrane</keyword>
<feature type="transmembrane region" description="Helical" evidence="6">
    <location>
        <begin position="155"/>
        <end position="175"/>
    </location>
</feature>
<feature type="transmembrane region" description="Helical" evidence="6">
    <location>
        <begin position="6"/>
        <end position="25"/>
    </location>
</feature>
<evidence type="ECO:0000256" key="4">
    <source>
        <dbReference type="ARBA" id="ARBA00022989"/>
    </source>
</evidence>
<protein>
    <submittedName>
        <fullName evidence="8">EamA family transporter</fullName>
    </submittedName>
</protein>
<evidence type="ECO:0000313" key="8">
    <source>
        <dbReference type="EMBL" id="PWN56384.1"/>
    </source>
</evidence>
<comment type="subcellular location">
    <subcellularLocation>
        <location evidence="1">Membrane</location>
        <topology evidence="1">Multi-pass membrane protein</topology>
    </subcellularLocation>
</comment>
<dbReference type="Pfam" id="PF00892">
    <property type="entry name" value="EamA"/>
    <property type="match status" value="2"/>
</dbReference>
<keyword evidence="9" id="KW-1185">Reference proteome</keyword>
<accession>A0A363ULV5</accession>
<comment type="similarity">
    <text evidence="2">Belongs to the EamA transporter family.</text>
</comment>
<dbReference type="InterPro" id="IPR037185">
    <property type="entry name" value="EmrE-like"/>
</dbReference>
<feature type="transmembrane region" description="Helical" evidence="6">
    <location>
        <begin position="122"/>
        <end position="143"/>
    </location>
</feature>
<keyword evidence="3 6" id="KW-0812">Transmembrane</keyword>
<organism evidence="8 9">
    <name type="scientific">Abyssibacter profundi</name>
    <dbReference type="NCBI Taxonomy" id="2182787"/>
    <lineage>
        <taxon>Bacteria</taxon>
        <taxon>Pseudomonadati</taxon>
        <taxon>Pseudomonadota</taxon>
        <taxon>Gammaproteobacteria</taxon>
        <taxon>Chromatiales</taxon>
        <taxon>Oceanococcaceae</taxon>
        <taxon>Abyssibacter</taxon>
    </lineage>
</organism>
<dbReference type="RefSeq" id="WP_109719578.1">
    <property type="nucleotide sequence ID" value="NZ_QEQK01000005.1"/>
</dbReference>
<dbReference type="GO" id="GO:0016020">
    <property type="term" value="C:membrane"/>
    <property type="evidence" value="ECO:0007669"/>
    <property type="project" value="UniProtKB-SubCell"/>
</dbReference>
<comment type="caution">
    <text evidence="8">The sequence shown here is derived from an EMBL/GenBank/DDBJ whole genome shotgun (WGS) entry which is preliminary data.</text>
</comment>
<evidence type="ECO:0000256" key="6">
    <source>
        <dbReference type="SAM" id="Phobius"/>
    </source>
</evidence>
<dbReference type="EMBL" id="QEQK01000005">
    <property type="protein sequence ID" value="PWN56384.1"/>
    <property type="molecule type" value="Genomic_DNA"/>
</dbReference>
<name>A0A363ULV5_9GAMM</name>
<evidence type="ECO:0000256" key="2">
    <source>
        <dbReference type="ARBA" id="ARBA00007362"/>
    </source>
</evidence>
<dbReference type="PANTHER" id="PTHR32322:SF2">
    <property type="entry name" value="EAMA DOMAIN-CONTAINING PROTEIN"/>
    <property type="match status" value="1"/>
</dbReference>
<evidence type="ECO:0000313" key="9">
    <source>
        <dbReference type="Proteomes" id="UP000251800"/>
    </source>
</evidence>
<gene>
    <name evidence="8" type="ORF">DEH80_05970</name>
</gene>
<feature type="transmembrane region" description="Helical" evidence="6">
    <location>
        <begin position="67"/>
        <end position="86"/>
    </location>
</feature>
<feature type="transmembrane region" description="Helical" evidence="6">
    <location>
        <begin position="37"/>
        <end position="55"/>
    </location>
</feature>
<dbReference type="OrthoDB" id="7841315at2"/>
<feature type="transmembrane region" description="Helical" evidence="6">
    <location>
        <begin position="223"/>
        <end position="240"/>
    </location>
</feature>
<feature type="domain" description="EamA" evidence="7">
    <location>
        <begin position="4"/>
        <end position="139"/>
    </location>
</feature>
<feature type="transmembrane region" description="Helical" evidence="6">
    <location>
        <begin position="275"/>
        <end position="292"/>
    </location>
</feature>
<sequence length="293" mass="31600">MIGIGESFALTSAFAWGVAVILFRLSGQQLGPFSLNLFKNVLLLVLLVPTIVFAHGSHWPAIELEHWLILLLSGAVGIGLADTLFFRALNALGPSRTAIGSMLLSPFVILLSFVFLGERLSAWQWLGAAVTLAGVTLVNWRRAHPLEQVADKRGLIALVAAMALMATGIVMAKPMLESDPFVWAVQIRVIGGVASMVLLMLVQGRLLAVTEEFRRARAWPRTVAASFMGTYVAMLLWLAGYKYADASIAAVLNETSAVFVLILAALFLKERLRAHQWLGSIVAAAGVLIVVAN</sequence>
<reference evidence="8 9" key="1">
    <citation type="submission" date="2018-05" db="EMBL/GenBank/DDBJ databases">
        <title>Abyssibacter profundi OUC007T gen. nov., sp. nov, a marine bacterium isolated from seawater of the Mariana Trench.</title>
        <authorList>
            <person name="Zhou S."/>
        </authorList>
    </citation>
    <scope>NUCLEOTIDE SEQUENCE [LARGE SCALE GENOMIC DNA]</scope>
    <source>
        <strain evidence="8 9">OUC007</strain>
    </source>
</reference>
<feature type="domain" description="EamA" evidence="7">
    <location>
        <begin position="153"/>
        <end position="291"/>
    </location>
</feature>
<dbReference type="Proteomes" id="UP000251800">
    <property type="component" value="Unassembled WGS sequence"/>
</dbReference>
<feature type="transmembrane region" description="Helical" evidence="6">
    <location>
        <begin position="98"/>
        <end position="116"/>
    </location>
</feature>
<feature type="transmembrane region" description="Helical" evidence="6">
    <location>
        <begin position="181"/>
        <end position="202"/>
    </location>
</feature>
<feature type="transmembrane region" description="Helical" evidence="6">
    <location>
        <begin position="246"/>
        <end position="268"/>
    </location>
</feature>
<dbReference type="SUPFAM" id="SSF103481">
    <property type="entry name" value="Multidrug resistance efflux transporter EmrE"/>
    <property type="match status" value="2"/>
</dbReference>
<evidence type="ECO:0000256" key="5">
    <source>
        <dbReference type="ARBA" id="ARBA00023136"/>
    </source>
</evidence>
<dbReference type="AlphaFoldDB" id="A0A363ULV5"/>
<evidence type="ECO:0000259" key="7">
    <source>
        <dbReference type="Pfam" id="PF00892"/>
    </source>
</evidence>
<proteinExistence type="inferred from homology"/>
<dbReference type="Gene3D" id="1.10.3730.20">
    <property type="match status" value="2"/>
</dbReference>
<dbReference type="PANTHER" id="PTHR32322">
    <property type="entry name" value="INNER MEMBRANE TRANSPORTER"/>
    <property type="match status" value="1"/>
</dbReference>
<keyword evidence="4 6" id="KW-1133">Transmembrane helix</keyword>